<evidence type="ECO:0000256" key="9">
    <source>
        <dbReference type="SAM" id="Phobius"/>
    </source>
</evidence>
<keyword evidence="7" id="KW-0175">Coiled coil</keyword>
<dbReference type="EMBL" id="CAIX01000002">
    <property type="protein sequence ID" value="CCI39529.1"/>
    <property type="molecule type" value="Genomic_DNA"/>
</dbReference>
<evidence type="ECO:0000256" key="1">
    <source>
        <dbReference type="ARBA" id="ARBA00004211"/>
    </source>
</evidence>
<evidence type="ECO:0000256" key="5">
    <source>
        <dbReference type="ARBA" id="ARBA00022927"/>
    </source>
</evidence>
<comment type="subcellular location">
    <subcellularLocation>
        <location evidence="1">Membrane</location>
        <topology evidence="1">Single-pass type IV membrane protein</topology>
    </subcellularLocation>
</comment>
<feature type="domain" description="T-SNARE coiled-coil homology" evidence="10">
    <location>
        <begin position="248"/>
        <end position="310"/>
    </location>
</feature>
<evidence type="ECO:0000256" key="6">
    <source>
        <dbReference type="ARBA" id="ARBA00022989"/>
    </source>
</evidence>
<dbReference type="Pfam" id="PF10496">
    <property type="entry name" value="Syntaxin-18_N"/>
    <property type="match status" value="1"/>
</dbReference>
<evidence type="ECO:0000313" key="12">
    <source>
        <dbReference type="Proteomes" id="UP000053237"/>
    </source>
</evidence>
<keyword evidence="3" id="KW-0813">Transport</keyword>
<accession>A0A024FY70</accession>
<dbReference type="PROSITE" id="PS50192">
    <property type="entry name" value="T_SNARE"/>
    <property type="match status" value="1"/>
</dbReference>
<dbReference type="PANTHER" id="PTHR15959:SF0">
    <property type="entry name" value="SYNTAXIN-18"/>
    <property type="match status" value="1"/>
</dbReference>
<evidence type="ECO:0000256" key="8">
    <source>
        <dbReference type="ARBA" id="ARBA00023136"/>
    </source>
</evidence>
<comment type="caution">
    <text evidence="11">The sequence shown here is derived from an EMBL/GenBank/DDBJ whole genome shotgun (WGS) entry which is preliminary data.</text>
</comment>
<dbReference type="Gene3D" id="1.20.5.110">
    <property type="match status" value="1"/>
</dbReference>
<dbReference type="Proteomes" id="UP000053237">
    <property type="component" value="Unassembled WGS sequence"/>
</dbReference>
<evidence type="ECO:0000259" key="10">
    <source>
        <dbReference type="PROSITE" id="PS50192"/>
    </source>
</evidence>
<evidence type="ECO:0000256" key="4">
    <source>
        <dbReference type="ARBA" id="ARBA00022692"/>
    </source>
</evidence>
<dbReference type="GO" id="GO:0006890">
    <property type="term" value="P:retrograde vesicle-mediated transport, Golgi to endoplasmic reticulum"/>
    <property type="evidence" value="ECO:0007669"/>
    <property type="project" value="TreeGrafter"/>
</dbReference>
<organism evidence="11 12">
    <name type="scientific">Albugo candida</name>
    <dbReference type="NCBI Taxonomy" id="65357"/>
    <lineage>
        <taxon>Eukaryota</taxon>
        <taxon>Sar</taxon>
        <taxon>Stramenopiles</taxon>
        <taxon>Oomycota</taxon>
        <taxon>Peronosporomycetes</taxon>
        <taxon>Albuginales</taxon>
        <taxon>Albuginaceae</taxon>
        <taxon>Albugo</taxon>
    </lineage>
</organism>
<evidence type="ECO:0000256" key="2">
    <source>
        <dbReference type="ARBA" id="ARBA00009063"/>
    </source>
</evidence>
<gene>
    <name evidence="11" type="ORF">BN9_003120</name>
</gene>
<dbReference type="InterPro" id="IPR019529">
    <property type="entry name" value="Syntaxin-18_N"/>
</dbReference>
<reference evidence="11 12" key="1">
    <citation type="submission" date="2012-05" db="EMBL/GenBank/DDBJ databases">
        <title>Recombination and specialization in a pathogen metapopulation.</title>
        <authorList>
            <person name="Gardiner A."/>
            <person name="Kemen E."/>
            <person name="Schultz-Larsen T."/>
            <person name="MacLean D."/>
            <person name="Van Oosterhout C."/>
            <person name="Jones J.D.G."/>
        </authorList>
    </citation>
    <scope>NUCLEOTIDE SEQUENCE [LARGE SCALE GENOMIC DNA]</scope>
    <source>
        <strain evidence="11 12">Ac Nc2</strain>
    </source>
</reference>
<feature type="transmembrane region" description="Helical" evidence="9">
    <location>
        <begin position="316"/>
        <end position="335"/>
    </location>
</feature>
<proteinExistence type="inferred from homology"/>
<dbReference type="SUPFAM" id="SSF58038">
    <property type="entry name" value="SNARE fusion complex"/>
    <property type="match status" value="1"/>
</dbReference>
<keyword evidence="5" id="KW-0653">Protein transport</keyword>
<dbReference type="GO" id="GO:0005783">
    <property type="term" value="C:endoplasmic reticulum"/>
    <property type="evidence" value="ECO:0007669"/>
    <property type="project" value="TreeGrafter"/>
</dbReference>
<dbReference type="GO" id="GO:0015031">
    <property type="term" value="P:protein transport"/>
    <property type="evidence" value="ECO:0007669"/>
    <property type="project" value="UniProtKB-KW"/>
</dbReference>
<dbReference type="STRING" id="65357.A0A024FY70"/>
<comment type="similarity">
    <text evidence="2">Belongs to the syntaxin family.</text>
</comment>
<dbReference type="PANTHER" id="PTHR15959">
    <property type="entry name" value="SYNTAXIN-18"/>
    <property type="match status" value="1"/>
</dbReference>
<keyword evidence="8 9" id="KW-0472">Membrane</keyword>
<evidence type="ECO:0000313" key="11">
    <source>
        <dbReference type="EMBL" id="CCI39529.1"/>
    </source>
</evidence>
<name>A0A024FY70_9STRA</name>
<dbReference type="AlphaFoldDB" id="A0A024FY70"/>
<dbReference type="OrthoDB" id="342981at2759"/>
<sequence length="340" mass="39152">MERTESFHSIIATFARSTAHSGAVLTSRKLKHGLKNAEKANLSIPMQKLHCFHSRAQEIKRQISDMETILRQSIRPYLDPRHHLSAFASDDLMTEEERDVIDEVLHLDRMLDLPFDNDTQEIMEMVRLCGESIDKLKDCIASVSSQSVEEHQHQIVTYLLQRLQSITNVTKMMQKSRSIHVILTSGRLLPYEEQIRIASMDIPIDKKPLPRAPIAEIASPKRSFASESQSPRMSNDRQQLQQENQFLHQHFEESLEDARKMETKMTEISQLMSQFSSKILDQQADISLIHQHAQSTQFNLQQSTKILHRAYELGNGYGFAVFCLYAGASVLLWTLHHLYD</sequence>
<protein>
    <recommendedName>
        <fullName evidence="10">t-SNARE coiled-coil homology domain-containing protein</fullName>
    </recommendedName>
</protein>
<keyword evidence="6 9" id="KW-1133">Transmembrane helix</keyword>
<dbReference type="InterPro" id="IPR000727">
    <property type="entry name" value="T_SNARE_dom"/>
</dbReference>
<dbReference type="InParanoid" id="A0A024FY70"/>
<keyword evidence="4 9" id="KW-0812">Transmembrane</keyword>
<evidence type="ECO:0000256" key="3">
    <source>
        <dbReference type="ARBA" id="ARBA00022448"/>
    </source>
</evidence>
<dbReference type="GO" id="GO:0031201">
    <property type="term" value="C:SNARE complex"/>
    <property type="evidence" value="ECO:0007669"/>
    <property type="project" value="TreeGrafter"/>
</dbReference>
<evidence type="ECO:0000256" key="7">
    <source>
        <dbReference type="ARBA" id="ARBA00023054"/>
    </source>
</evidence>
<keyword evidence="12" id="KW-1185">Reference proteome</keyword>